<dbReference type="InterPro" id="IPR000719">
    <property type="entry name" value="Prot_kinase_dom"/>
</dbReference>
<dbReference type="AlphaFoldDB" id="A0A0G4FR15"/>
<dbReference type="GO" id="GO:0044773">
    <property type="term" value="P:mitotic DNA damage checkpoint signaling"/>
    <property type="evidence" value="ECO:0007669"/>
    <property type="project" value="TreeGrafter"/>
</dbReference>
<feature type="compositionally biased region" description="Basic residues" evidence="1">
    <location>
        <begin position="59"/>
        <end position="74"/>
    </location>
</feature>
<reference evidence="3 4" key="1">
    <citation type="submission" date="2014-11" db="EMBL/GenBank/DDBJ databases">
        <authorList>
            <person name="Zhu J."/>
            <person name="Qi W."/>
            <person name="Song R."/>
        </authorList>
    </citation>
    <scope>NUCLEOTIDE SEQUENCE [LARGE SCALE GENOMIC DNA]</scope>
</reference>
<feature type="region of interest" description="Disordered" evidence="1">
    <location>
        <begin position="506"/>
        <end position="596"/>
    </location>
</feature>
<dbReference type="InParanoid" id="A0A0G4FR15"/>
<dbReference type="GO" id="GO:0005634">
    <property type="term" value="C:nucleus"/>
    <property type="evidence" value="ECO:0007669"/>
    <property type="project" value="TreeGrafter"/>
</dbReference>
<evidence type="ECO:0000313" key="4">
    <source>
        <dbReference type="Proteomes" id="UP000041254"/>
    </source>
</evidence>
<feature type="compositionally biased region" description="Gly residues" evidence="1">
    <location>
        <begin position="99"/>
        <end position="115"/>
    </location>
</feature>
<feature type="region of interest" description="Disordered" evidence="1">
    <location>
        <begin position="628"/>
        <end position="648"/>
    </location>
</feature>
<dbReference type="Proteomes" id="UP000041254">
    <property type="component" value="Unassembled WGS sequence"/>
</dbReference>
<dbReference type="Gene3D" id="1.10.510.10">
    <property type="entry name" value="Transferase(Phosphotransferase) domain 1"/>
    <property type="match status" value="1"/>
</dbReference>
<dbReference type="SUPFAM" id="SSF56112">
    <property type="entry name" value="Protein kinase-like (PK-like)"/>
    <property type="match status" value="1"/>
</dbReference>
<proteinExistence type="predicted"/>
<gene>
    <name evidence="3" type="ORF">Vbra_2545</name>
</gene>
<dbReference type="Pfam" id="PF00069">
    <property type="entry name" value="Pkinase"/>
    <property type="match status" value="1"/>
</dbReference>
<protein>
    <recommendedName>
        <fullName evidence="2">Protein kinase domain-containing protein</fullName>
    </recommendedName>
</protein>
<sequence length="773" mass="84602">MSGSVHHHHFSAAPAAPTYLMTSGGNPYPTGGQSTMMAPNPPPPLPNPVPQPSVDATAHHHHQHQHQHQHHSSHHTTVYHASHHHSHQHHHLKHSGNSGVSGMGSPRGGGGGGWTRRGPCPRGKDIVRFLEGQDIEDFYALGETLSISGGLNDKKRPTLKEAFDAYGEERIIKVVKKESFRTPLDEKKWRYVHSRLLRLPPHENLLHLIEIFESDNEYYVVMEKCHGGELFDFLLTAKSVPEEECKHIIRQILKAIRHLHQFGLLHRDVKPENLVFKISNSKNLLLLDFDTVIPLDGYAADILDEERRTGPHPKRLAGTHGYLPLEVYEGYPFGQQVDVWAVGVILYILMAAVPPCPMEQMTNSKEALAILRKTREKGIDWTRGPWEEFPEALDLCKQLLTWEPEKRPTAGDALQHAWLLETETSNLLFPPEPPRAPIEPSGCSLPAAYHPNNPTARRYGFVPDPSGPCPCVYCRRSRAIKDGIPEHEMDVDDVFEKRLGKRDNTRASLDRGASTEIGDDAPSALRSTDQLSSGSPSAASSSLHLSQRSVGAGAGRGWNQWSNWPNPRVPGSPSSPGRPPKFGARPPPSPLPIGKIARNLRPRRSGAGADAGGGSSIGSLRVSGYEAGVSSGMDGSPATHYAGRGDGEDVYEGAQQEYAEDDGDYGYHEYANSPGMLIDNSPSHAYPTSLHGHTNHPQHTYNLRTSSRSRGMDQSVAGGPSGTLPYPYNMPKSAGGPMHMVGSNGDGGQGARSNKWLRMFRGGGQSGGQSRRP</sequence>
<feature type="compositionally biased region" description="Low complexity" evidence="1">
    <location>
        <begin position="531"/>
        <end position="549"/>
    </location>
</feature>
<dbReference type="VEuPathDB" id="CryptoDB:Vbra_2545"/>
<evidence type="ECO:0000259" key="2">
    <source>
        <dbReference type="PROSITE" id="PS50011"/>
    </source>
</evidence>
<evidence type="ECO:0000256" key="1">
    <source>
        <dbReference type="SAM" id="MobiDB-lite"/>
    </source>
</evidence>
<feature type="domain" description="Protein kinase" evidence="2">
    <location>
        <begin position="141"/>
        <end position="419"/>
    </location>
</feature>
<dbReference type="PANTHER" id="PTHR44167">
    <property type="entry name" value="OVARIAN-SPECIFIC SERINE/THREONINE-PROTEIN KINASE LOK-RELATED"/>
    <property type="match status" value="1"/>
</dbReference>
<dbReference type="GO" id="GO:0005524">
    <property type="term" value="F:ATP binding"/>
    <property type="evidence" value="ECO:0007669"/>
    <property type="project" value="InterPro"/>
</dbReference>
<dbReference type="GO" id="GO:0004674">
    <property type="term" value="F:protein serine/threonine kinase activity"/>
    <property type="evidence" value="ECO:0007669"/>
    <property type="project" value="TreeGrafter"/>
</dbReference>
<dbReference type="PANTHER" id="PTHR44167:SF24">
    <property type="entry name" value="SERINE_THREONINE-PROTEIN KINASE CHK2"/>
    <property type="match status" value="1"/>
</dbReference>
<feature type="compositionally biased region" description="Low complexity" evidence="1">
    <location>
        <begin position="565"/>
        <end position="575"/>
    </location>
</feature>
<dbReference type="InterPro" id="IPR011009">
    <property type="entry name" value="Kinase-like_dom_sf"/>
</dbReference>
<evidence type="ECO:0000313" key="3">
    <source>
        <dbReference type="EMBL" id="CEM16898.1"/>
    </source>
</evidence>
<dbReference type="Gene3D" id="3.30.200.20">
    <property type="entry name" value="Phosphorylase Kinase, domain 1"/>
    <property type="match status" value="1"/>
</dbReference>
<dbReference type="SMART" id="SM00220">
    <property type="entry name" value="S_TKc"/>
    <property type="match status" value="1"/>
</dbReference>
<organism evidence="3 4">
    <name type="scientific">Vitrella brassicaformis (strain CCMP3155)</name>
    <dbReference type="NCBI Taxonomy" id="1169540"/>
    <lineage>
        <taxon>Eukaryota</taxon>
        <taxon>Sar</taxon>
        <taxon>Alveolata</taxon>
        <taxon>Colpodellida</taxon>
        <taxon>Vitrellaceae</taxon>
        <taxon>Vitrella</taxon>
    </lineage>
</organism>
<dbReference type="PROSITE" id="PS50011">
    <property type="entry name" value="PROTEIN_KINASE_DOM"/>
    <property type="match status" value="1"/>
</dbReference>
<feature type="region of interest" description="Disordered" evidence="1">
    <location>
        <begin position="23"/>
        <end position="120"/>
    </location>
</feature>
<accession>A0A0G4FR15</accession>
<dbReference type="OrthoDB" id="5794026at2759"/>
<feature type="region of interest" description="Disordered" evidence="1">
    <location>
        <begin position="664"/>
        <end position="773"/>
    </location>
</feature>
<dbReference type="InterPro" id="IPR008271">
    <property type="entry name" value="Ser/Thr_kinase_AS"/>
</dbReference>
<dbReference type="PROSITE" id="PS00108">
    <property type="entry name" value="PROTEIN_KINASE_ST"/>
    <property type="match status" value="1"/>
</dbReference>
<feature type="compositionally biased region" description="Polar residues" evidence="1">
    <location>
        <begin position="691"/>
        <end position="709"/>
    </location>
</feature>
<name>A0A0G4FR15_VITBC</name>
<feature type="compositionally biased region" description="Pro residues" evidence="1">
    <location>
        <begin position="39"/>
        <end position="51"/>
    </location>
</feature>
<dbReference type="OMA" id="HEYANSP"/>
<dbReference type="EMBL" id="CDMY01000487">
    <property type="protein sequence ID" value="CEM16898.1"/>
    <property type="molecule type" value="Genomic_DNA"/>
</dbReference>
<feature type="compositionally biased region" description="Polar residues" evidence="1">
    <location>
        <begin position="23"/>
        <end position="37"/>
    </location>
</feature>
<dbReference type="GO" id="GO:0005737">
    <property type="term" value="C:cytoplasm"/>
    <property type="evidence" value="ECO:0007669"/>
    <property type="project" value="TreeGrafter"/>
</dbReference>
<keyword evidence="4" id="KW-1185">Reference proteome</keyword>
<feature type="compositionally biased region" description="Basic residues" evidence="1">
    <location>
        <begin position="81"/>
        <end position="94"/>
    </location>
</feature>
<dbReference type="STRING" id="1169540.A0A0G4FR15"/>